<dbReference type="AlphaFoldDB" id="A0A1Y0CVF9"/>
<dbReference type="Proteomes" id="UP000243793">
    <property type="component" value="Chromosome"/>
</dbReference>
<dbReference type="KEGG" id="ocm:CBP12_03510"/>
<dbReference type="InterPro" id="IPR036909">
    <property type="entry name" value="Cyt_c-like_dom_sf"/>
</dbReference>
<feature type="chain" id="PRO_5013231256" evidence="6">
    <location>
        <begin position="28"/>
        <end position="296"/>
    </location>
</feature>
<reference evidence="9" key="1">
    <citation type="submission" date="2017-05" db="EMBL/GenBank/DDBJ databases">
        <authorList>
            <person name="Sung H."/>
        </authorList>
    </citation>
    <scope>NUCLEOTIDE SEQUENCE [LARGE SCALE GENOMIC DNA]</scope>
    <source>
        <strain evidence="9">AMac2203</strain>
    </source>
</reference>
<dbReference type="PANTHER" id="PTHR35008:SF8">
    <property type="entry name" value="ALCOHOL DEHYDROGENASE CYTOCHROME C SUBUNIT"/>
    <property type="match status" value="1"/>
</dbReference>
<keyword evidence="6" id="KW-0732">Signal</keyword>
<name>A0A1Y0CVF9_9GAMM</name>
<keyword evidence="2 4" id="KW-0479">Metal-binding</keyword>
<sequence>MNNFVFKSRFASALGLVLMLAASQGVADEVRYKVLDKDGKALQDYVIPKDADIANHENSEQILYGKRLLNETKRLMPDYVGAYMNCNSCHIEQGKKPQGAPYINTVNSFPQMNPRAERIFQLEDRINGCMQRSMNGKPLADDSKEMQAMIAYMKWLAQEVPHGAKVQIQNSGPLDTSLTPDPIRGARIYAQQCAACHGKEGEGTRDASGEMAFPPLWGEESFNLGAGMARTYKAAAFIKYNMPMGVNSQGNWGEGGVLDDQDAVDVAEFFTHQPRPDYPDKIYDFPSGKRPKDFRN</sequence>
<dbReference type="Pfam" id="PF00034">
    <property type="entry name" value="Cytochrom_C"/>
    <property type="match status" value="1"/>
</dbReference>
<dbReference type="GO" id="GO:0046872">
    <property type="term" value="F:metal ion binding"/>
    <property type="evidence" value="ECO:0007669"/>
    <property type="project" value="UniProtKB-KW"/>
</dbReference>
<evidence type="ECO:0000256" key="6">
    <source>
        <dbReference type="SAM" id="SignalP"/>
    </source>
</evidence>
<evidence type="ECO:0000259" key="7">
    <source>
        <dbReference type="PROSITE" id="PS51007"/>
    </source>
</evidence>
<feature type="domain" description="Cytochrome c" evidence="7">
    <location>
        <begin position="180"/>
        <end position="274"/>
    </location>
</feature>
<evidence type="ECO:0000256" key="1">
    <source>
        <dbReference type="ARBA" id="ARBA00022617"/>
    </source>
</evidence>
<dbReference type="InterPro" id="IPR009056">
    <property type="entry name" value="Cyt_c-like_dom"/>
</dbReference>
<keyword evidence="1 4" id="KW-0349">Heme</keyword>
<dbReference type="Pfam" id="PF21342">
    <property type="entry name" value="SoxA-TsdA_cyt-c"/>
    <property type="match status" value="1"/>
</dbReference>
<dbReference type="EMBL" id="CP021376">
    <property type="protein sequence ID" value="ART79330.1"/>
    <property type="molecule type" value="Genomic_DNA"/>
</dbReference>
<dbReference type="SUPFAM" id="SSF46626">
    <property type="entry name" value="Cytochrome c"/>
    <property type="match status" value="2"/>
</dbReference>
<dbReference type="GO" id="GO:0020037">
    <property type="term" value="F:heme binding"/>
    <property type="evidence" value="ECO:0007669"/>
    <property type="project" value="InterPro"/>
</dbReference>
<dbReference type="RefSeq" id="WP_086963008.1">
    <property type="nucleotide sequence ID" value="NZ_CP021376.1"/>
</dbReference>
<gene>
    <name evidence="8" type="ORF">CBP12_03510</name>
</gene>
<evidence type="ECO:0000256" key="2">
    <source>
        <dbReference type="ARBA" id="ARBA00022723"/>
    </source>
</evidence>
<dbReference type="InterPro" id="IPR051459">
    <property type="entry name" value="Cytochrome_c-type_DH"/>
</dbReference>
<accession>A0A1Y0CVF9</accession>
<evidence type="ECO:0000313" key="9">
    <source>
        <dbReference type="Proteomes" id="UP000243793"/>
    </source>
</evidence>
<evidence type="ECO:0000256" key="3">
    <source>
        <dbReference type="ARBA" id="ARBA00023004"/>
    </source>
</evidence>
<organism evidence="8 9">
    <name type="scientific">Oceanisphaera avium</name>
    <dbReference type="NCBI Taxonomy" id="1903694"/>
    <lineage>
        <taxon>Bacteria</taxon>
        <taxon>Pseudomonadati</taxon>
        <taxon>Pseudomonadota</taxon>
        <taxon>Gammaproteobacteria</taxon>
        <taxon>Aeromonadales</taxon>
        <taxon>Aeromonadaceae</taxon>
        <taxon>Oceanisphaera</taxon>
    </lineage>
</organism>
<evidence type="ECO:0000313" key="8">
    <source>
        <dbReference type="EMBL" id="ART79330.1"/>
    </source>
</evidence>
<evidence type="ECO:0000256" key="4">
    <source>
        <dbReference type="PROSITE-ProRule" id="PRU00433"/>
    </source>
</evidence>
<dbReference type="PROSITE" id="PS51007">
    <property type="entry name" value="CYTC"/>
    <property type="match status" value="1"/>
</dbReference>
<feature type="signal peptide" evidence="6">
    <location>
        <begin position="1"/>
        <end position="27"/>
    </location>
</feature>
<dbReference type="PANTHER" id="PTHR35008">
    <property type="entry name" value="BLL4482 PROTEIN-RELATED"/>
    <property type="match status" value="1"/>
</dbReference>
<keyword evidence="9" id="KW-1185">Reference proteome</keyword>
<dbReference type="GO" id="GO:0009055">
    <property type="term" value="F:electron transfer activity"/>
    <property type="evidence" value="ECO:0007669"/>
    <property type="project" value="InterPro"/>
</dbReference>
<protein>
    <submittedName>
        <fullName evidence="8">Cytochrome C</fullName>
    </submittedName>
</protein>
<dbReference type="OrthoDB" id="9779283at2"/>
<evidence type="ECO:0000256" key="5">
    <source>
        <dbReference type="SAM" id="MobiDB-lite"/>
    </source>
</evidence>
<feature type="region of interest" description="Disordered" evidence="5">
    <location>
        <begin position="275"/>
        <end position="296"/>
    </location>
</feature>
<dbReference type="Gene3D" id="1.10.760.10">
    <property type="entry name" value="Cytochrome c-like domain"/>
    <property type="match status" value="2"/>
</dbReference>
<keyword evidence="3 4" id="KW-0408">Iron</keyword>
<proteinExistence type="predicted"/>